<dbReference type="VEuPathDB" id="FungiDB:I7I52_07181"/>
<dbReference type="OrthoDB" id="10586258at2759"/>
<comment type="caution">
    <text evidence="2">The sequence shown here is derived from an EMBL/GenBank/DDBJ whole genome shotgun (WGS) entry which is preliminary data.</text>
</comment>
<dbReference type="EMBL" id="JAEVHI010000003">
    <property type="protein sequence ID" value="KAG5296475.1"/>
    <property type="molecule type" value="Genomic_DNA"/>
</dbReference>
<evidence type="ECO:0000256" key="1">
    <source>
        <dbReference type="SAM" id="MobiDB-lite"/>
    </source>
</evidence>
<reference evidence="2 3" key="1">
    <citation type="submission" date="2021-01" db="EMBL/GenBank/DDBJ databases">
        <title>Chromosome-level genome assembly of a human fungal pathogen reveals clustering of transcriptionally co-regulated genes.</title>
        <authorList>
            <person name="Voorhies M."/>
            <person name="Cohen S."/>
            <person name="Shea T.P."/>
            <person name="Petrus S."/>
            <person name="Munoz J.F."/>
            <person name="Poplawski S."/>
            <person name="Goldman W.E."/>
            <person name="Michael T."/>
            <person name="Cuomo C.A."/>
            <person name="Sil A."/>
            <person name="Beyhan S."/>
        </authorList>
    </citation>
    <scope>NUCLEOTIDE SEQUENCE [LARGE SCALE GENOMIC DNA]</scope>
    <source>
        <strain evidence="2 3">G184AR</strain>
    </source>
</reference>
<name>A0A8H7YVJ4_AJECA</name>
<dbReference type="Proteomes" id="UP000670092">
    <property type="component" value="Unassembled WGS sequence"/>
</dbReference>
<proteinExistence type="predicted"/>
<protein>
    <submittedName>
        <fullName evidence="2">Uncharacterized protein</fullName>
    </submittedName>
</protein>
<organism evidence="2 3">
    <name type="scientific">Ajellomyces capsulatus</name>
    <name type="common">Darling's disease fungus</name>
    <name type="synonym">Histoplasma capsulatum</name>
    <dbReference type="NCBI Taxonomy" id="5037"/>
    <lineage>
        <taxon>Eukaryota</taxon>
        <taxon>Fungi</taxon>
        <taxon>Dikarya</taxon>
        <taxon>Ascomycota</taxon>
        <taxon>Pezizomycotina</taxon>
        <taxon>Eurotiomycetes</taxon>
        <taxon>Eurotiomycetidae</taxon>
        <taxon>Onygenales</taxon>
        <taxon>Ajellomycetaceae</taxon>
        <taxon>Histoplasma</taxon>
    </lineage>
</organism>
<evidence type="ECO:0000313" key="2">
    <source>
        <dbReference type="EMBL" id="KAG5296475.1"/>
    </source>
</evidence>
<evidence type="ECO:0000313" key="3">
    <source>
        <dbReference type="Proteomes" id="UP000670092"/>
    </source>
</evidence>
<feature type="compositionally biased region" description="Basic and acidic residues" evidence="1">
    <location>
        <begin position="19"/>
        <end position="47"/>
    </location>
</feature>
<accession>A0A8H7YVJ4</accession>
<dbReference type="AlphaFoldDB" id="A0A8H7YVJ4"/>
<sequence length="161" mass="18834">MADSSSPDYEALYCKAEAERRQAEKRERHEGELRRQAEERESQERVRSQPTTLEELIKGCHDSFSQPLQVGTPLHEGKYSTTHWEILPNKSLLVFPQYTMFIENPYSRSRPGPETIIIHYNATTTRSCRCRVVLWSVFFEARIRHPLKNTFPHSIQAELLC</sequence>
<feature type="region of interest" description="Disordered" evidence="1">
    <location>
        <begin position="19"/>
        <end position="51"/>
    </location>
</feature>
<gene>
    <name evidence="2" type="ORF">I7I52_07181</name>
</gene>